<dbReference type="SUPFAM" id="SSF48452">
    <property type="entry name" value="TPR-like"/>
    <property type="match status" value="1"/>
</dbReference>
<proteinExistence type="predicted"/>
<comment type="caution">
    <text evidence="1">The sequence shown here is derived from an EMBL/GenBank/DDBJ whole genome shotgun (WGS) entry which is preliminary data.</text>
</comment>
<dbReference type="Proteomes" id="UP001172082">
    <property type="component" value="Unassembled WGS sequence"/>
</dbReference>
<dbReference type="InterPro" id="IPR041662">
    <property type="entry name" value="SusD-like_2"/>
</dbReference>
<sequence length="522" mass="57934">MLKNINKLLVLVLLLVFGCDDFLDDTNVDSNTPDQVSVSMRLTYAENQVFEFLGDEQNDRFGSLFAQYLSNGDGRENVDTYDLEGNGGDGFYLYHGALKDLDQMYDEIEATGISHAHYIGVGKIIEATALGALTDAMGDIPYSQALQGSDQIYPEYDTQEAIYQTIQTLLSDAITELSKSESVALKGDFLLNNDPNQWIILAHLLKARYYNHLSEVDPQGSATSALNEINAAIAAGWDTSMNFEMQYEGNTDHFNNLNLMQVDAIINASFRFLDMLKTTNDPRLFAYFYPLKVNVTADPDQLSDGGKQILNYRPDLSGKDTTVLDVIGEHIGDPTTLSEYGSSVGLVYSEKDAPMPIILAAEVKFIEAEAALRAGNSARAESAFEEAVQAHLDLVIPRLKSRLNSFKSRNLADVAITSNVDAILAGIDTQIADYIANYGSASGATITLEEIMTQKYKAMFLQGIESWTDLRRHNFAYPSSYFTSPIASGDFATRLPYPISEKQRNRAEIPDDDLFLKLWWDK</sequence>
<accession>A0ABT8KI81</accession>
<dbReference type="InterPro" id="IPR011990">
    <property type="entry name" value="TPR-like_helical_dom_sf"/>
</dbReference>
<keyword evidence="1" id="KW-0449">Lipoprotein</keyword>
<dbReference type="RefSeq" id="WP_346750449.1">
    <property type="nucleotide sequence ID" value="NZ_JAUJEA010000001.1"/>
</dbReference>
<keyword evidence="2" id="KW-1185">Reference proteome</keyword>
<gene>
    <name evidence="1" type="ORF">QQ008_03605</name>
</gene>
<dbReference type="EMBL" id="JAUJEA010000001">
    <property type="protein sequence ID" value="MDN5200424.1"/>
    <property type="molecule type" value="Genomic_DNA"/>
</dbReference>
<name>A0ABT8KI81_9BACT</name>
<protein>
    <submittedName>
        <fullName evidence="1">SusD/RagB family nutrient-binding outer membrane lipoprotein</fullName>
    </submittedName>
</protein>
<organism evidence="1 2">
    <name type="scientific">Splendidivirga corallicola</name>
    <dbReference type="NCBI Taxonomy" id="3051826"/>
    <lineage>
        <taxon>Bacteria</taxon>
        <taxon>Pseudomonadati</taxon>
        <taxon>Bacteroidota</taxon>
        <taxon>Cytophagia</taxon>
        <taxon>Cytophagales</taxon>
        <taxon>Splendidivirgaceae</taxon>
        <taxon>Splendidivirga</taxon>
    </lineage>
</organism>
<evidence type="ECO:0000313" key="2">
    <source>
        <dbReference type="Proteomes" id="UP001172082"/>
    </source>
</evidence>
<evidence type="ECO:0000313" key="1">
    <source>
        <dbReference type="EMBL" id="MDN5200424.1"/>
    </source>
</evidence>
<reference evidence="1" key="1">
    <citation type="submission" date="2023-06" db="EMBL/GenBank/DDBJ databases">
        <title>Genomic of Parafulvivirga corallium.</title>
        <authorList>
            <person name="Wang G."/>
        </authorList>
    </citation>
    <scope>NUCLEOTIDE SEQUENCE</scope>
    <source>
        <strain evidence="1">BMA10</strain>
    </source>
</reference>
<dbReference type="Pfam" id="PF12771">
    <property type="entry name" value="SusD-like_2"/>
    <property type="match status" value="1"/>
</dbReference>
<dbReference type="PROSITE" id="PS51257">
    <property type="entry name" value="PROKAR_LIPOPROTEIN"/>
    <property type="match status" value="1"/>
</dbReference>
<dbReference type="Gene3D" id="1.25.40.390">
    <property type="match status" value="1"/>
</dbReference>